<name>A0A0A9HDH1_ARUDO</name>
<dbReference type="EMBL" id="GBRH01166948">
    <property type="protein sequence ID" value="JAE30948.1"/>
    <property type="molecule type" value="Transcribed_RNA"/>
</dbReference>
<reference evidence="1" key="1">
    <citation type="submission" date="2014-09" db="EMBL/GenBank/DDBJ databases">
        <authorList>
            <person name="Magalhaes I.L.F."/>
            <person name="Oliveira U."/>
            <person name="Santos F.R."/>
            <person name="Vidigal T.H.D.A."/>
            <person name="Brescovit A.D."/>
            <person name="Santos A.J."/>
        </authorList>
    </citation>
    <scope>NUCLEOTIDE SEQUENCE</scope>
    <source>
        <tissue evidence="1">Shoot tissue taken approximately 20 cm above the soil surface</tissue>
    </source>
</reference>
<proteinExistence type="predicted"/>
<organism evidence="1">
    <name type="scientific">Arundo donax</name>
    <name type="common">Giant reed</name>
    <name type="synonym">Donax arundinaceus</name>
    <dbReference type="NCBI Taxonomy" id="35708"/>
    <lineage>
        <taxon>Eukaryota</taxon>
        <taxon>Viridiplantae</taxon>
        <taxon>Streptophyta</taxon>
        <taxon>Embryophyta</taxon>
        <taxon>Tracheophyta</taxon>
        <taxon>Spermatophyta</taxon>
        <taxon>Magnoliopsida</taxon>
        <taxon>Liliopsida</taxon>
        <taxon>Poales</taxon>
        <taxon>Poaceae</taxon>
        <taxon>PACMAD clade</taxon>
        <taxon>Arundinoideae</taxon>
        <taxon>Arundineae</taxon>
        <taxon>Arundo</taxon>
    </lineage>
</organism>
<evidence type="ECO:0000313" key="1">
    <source>
        <dbReference type="EMBL" id="JAE30948.1"/>
    </source>
</evidence>
<dbReference type="AlphaFoldDB" id="A0A0A9HDH1"/>
<reference evidence="1" key="2">
    <citation type="journal article" date="2015" name="Data Brief">
        <title>Shoot transcriptome of the giant reed, Arundo donax.</title>
        <authorList>
            <person name="Barrero R.A."/>
            <person name="Guerrero F.D."/>
            <person name="Moolhuijzen P."/>
            <person name="Goolsby J.A."/>
            <person name="Tidwell J."/>
            <person name="Bellgard S.E."/>
            <person name="Bellgard M.I."/>
        </authorList>
    </citation>
    <scope>NUCLEOTIDE SEQUENCE</scope>
    <source>
        <tissue evidence="1">Shoot tissue taken approximately 20 cm above the soil surface</tissue>
    </source>
</reference>
<accession>A0A0A9HDH1</accession>
<sequence length="23" mass="2636">MAEGNWKLMLLSVLDTRVFLSVL</sequence>
<protein>
    <submittedName>
        <fullName evidence="1">Uncharacterized protein</fullName>
    </submittedName>
</protein>